<keyword evidence="3" id="KW-1185">Reference proteome</keyword>
<organism evidence="2 3">
    <name type="scientific">Mucilaginibacter pankratovii</name>
    <dbReference type="NCBI Taxonomy" id="2772110"/>
    <lineage>
        <taxon>Bacteria</taxon>
        <taxon>Pseudomonadati</taxon>
        <taxon>Bacteroidota</taxon>
        <taxon>Sphingobacteriia</taxon>
        <taxon>Sphingobacteriales</taxon>
        <taxon>Sphingobacteriaceae</taxon>
        <taxon>Mucilaginibacter</taxon>
    </lineage>
</organism>
<dbReference type="EMBL" id="JACWMY010000008">
    <property type="protein sequence ID" value="MBD1365357.1"/>
    <property type="molecule type" value="Genomic_DNA"/>
</dbReference>
<proteinExistence type="predicted"/>
<name>A0ABR7WVS4_9SPHI</name>
<evidence type="ECO:0000259" key="1">
    <source>
        <dbReference type="Pfam" id="PF01636"/>
    </source>
</evidence>
<dbReference type="SUPFAM" id="SSF56112">
    <property type="entry name" value="Protein kinase-like (PK-like)"/>
    <property type="match status" value="1"/>
</dbReference>
<reference evidence="2 3" key="1">
    <citation type="submission" date="2020-09" db="EMBL/GenBank/DDBJ databases">
        <title>Novel species of Mucilaginibacter isolated from a glacier on the Tibetan Plateau.</title>
        <authorList>
            <person name="Liu Q."/>
            <person name="Xin Y.-H."/>
        </authorList>
    </citation>
    <scope>NUCLEOTIDE SEQUENCE [LARGE SCALE GENOMIC DNA]</scope>
    <source>
        <strain evidence="2 3">ZT4R22</strain>
    </source>
</reference>
<evidence type="ECO:0000313" key="2">
    <source>
        <dbReference type="EMBL" id="MBD1365357.1"/>
    </source>
</evidence>
<feature type="domain" description="Aminoglycoside phosphotransferase" evidence="1">
    <location>
        <begin position="27"/>
        <end position="237"/>
    </location>
</feature>
<comment type="caution">
    <text evidence="2">The sequence shown here is derived from an EMBL/GenBank/DDBJ whole genome shotgun (WGS) entry which is preliminary data.</text>
</comment>
<protein>
    <submittedName>
        <fullName evidence="2">Phosphotransferase</fullName>
    </submittedName>
</protein>
<dbReference type="InterPro" id="IPR002575">
    <property type="entry name" value="Aminoglycoside_PTrfase"/>
</dbReference>
<dbReference type="Proteomes" id="UP000606600">
    <property type="component" value="Unassembled WGS sequence"/>
</dbReference>
<dbReference type="InterPro" id="IPR011009">
    <property type="entry name" value="Kinase-like_dom_sf"/>
</dbReference>
<dbReference type="RefSeq" id="WP_191190018.1">
    <property type="nucleotide sequence ID" value="NZ_JACWMY010000008.1"/>
</dbReference>
<gene>
    <name evidence="2" type="ORF">IDJ77_16200</name>
</gene>
<dbReference type="PANTHER" id="PTHR21310:SF15">
    <property type="entry name" value="AMINOGLYCOSIDE PHOSPHOTRANSFERASE DOMAIN-CONTAINING PROTEIN"/>
    <property type="match status" value="1"/>
</dbReference>
<accession>A0ABR7WVS4</accession>
<dbReference type="Pfam" id="PF01636">
    <property type="entry name" value="APH"/>
    <property type="match status" value="1"/>
</dbReference>
<dbReference type="InterPro" id="IPR051678">
    <property type="entry name" value="AGP_Transferase"/>
</dbReference>
<evidence type="ECO:0000313" key="3">
    <source>
        <dbReference type="Proteomes" id="UP000606600"/>
    </source>
</evidence>
<sequence length="303" mass="33833">MFNEAQIRDVAASAIQEDVIAVRKIYAGGMNFVFELILKQRSLMLKAYPPARIHAAISEYNILIAARSAGVIVPQAMMCGTEDEFGYLIYASVEGSNLNFDMLGETEQFQVSQSIIENIWSLTNVTFTYFGSVTDDENKFSTWGGFLTDCIESGEQALASTGHLASSQLHTMVKYMTTHRLLSMPCKPALVWGDPKSENILMTNNQLSALLDFESCFSGDPLLSLGYLFAREGDSSLYKELSAKFNKLIPFTADDIYFYALLRLMRISKYLNTVLPTGKKRLPVLSYFPGIQKSLNRINSQHG</sequence>
<dbReference type="Gene3D" id="3.90.1200.10">
    <property type="match status" value="1"/>
</dbReference>
<dbReference type="PANTHER" id="PTHR21310">
    <property type="entry name" value="AMINOGLYCOSIDE PHOSPHOTRANSFERASE-RELATED-RELATED"/>
    <property type="match status" value="1"/>
</dbReference>